<proteinExistence type="predicted"/>
<dbReference type="AlphaFoldDB" id="A0AAU7C220"/>
<dbReference type="EMBL" id="CP154878">
    <property type="protein sequence ID" value="XBG95386.1"/>
    <property type="molecule type" value="Genomic_DNA"/>
</dbReference>
<dbReference type="KEGG" id="lalo:ABC765_10145"/>
<sequence length="261" mass="29424">MTEFSITTTINGQIYTEEQLERLKYERALHVLHEFKRLGVDLKDEDGKVYSDTDLNWLEPQKAMRLLEKTHYAIGSEQTMKIMKPVFEDSAKRWHEFNQRPIEEQGCWLGVTHFDIKGLTMPQVQKAMATMQNGMTPFKIMPEHYGVAGEIATGQTIMETFGCFGEPVCTHGIGSQTIPAYTRAKRHEDYPLVLAGEVHLADNNENIHVGAIHEFKPNSEGLEMISTFFCPKDAPQAIAKGHTIHFALEVGGMMKLAAGVK</sequence>
<dbReference type="RefSeq" id="WP_347980373.1">
    <property type="nucleotide sequence ID" value="NZ_CP154878.1"/>
</dbReference>
<protein>
    <submittedName>
        <fullName evidence="1">Uncharacterized protein</fullName>
    </submittedName>
</protein>
<reference evidence="1" key="1">
    <citation type="submission" date="2024-04" db="EMBL/GenBank/DDBJ databases">
        <title>Limosilactobacillus allomucosae sp. nov., a novel species isolated from wild boar faecal samples as a potential probiotics for domestic pigs.</title>
        <authorList>
            <person name="Chen B."/>
        </authorList>
    </citation>
    <scope>NUCLEOTIDE SEQUENCE</scope>
    <source>
        <strain evidence="1">WILCCON 0051</strain>
    </source>
</reference>
<evidence type="ECO:0000313" key="1">
    <source>
        <dbReference type="EMBL" id="XBG95386.1"/>
    </source>
</evidence>
<accession>A0AAU7C220</accession>
<organism evidence="1">
    <name type="scientific">Limosilactobacillus allomucosae</name>
    <dbReference type="NCBI Taxonomy" id="3142938"/>
    <lineage>
        <taxon>Bacteria</taxon>
        <taxon>Bacillati</taxon>
        <taxon>Bacillota</taxon>
        <taxon>Bacilli</taxon>
        <taxon>Lactobacillales</taxon>
        <taxon>Lactobacillaceae</taxon>
        <taxon>Limosilactobacillus</taxon>
    </lineage>
</organism>
<name>A0AAU7C220_9LACO</name>
<gene>
    <name evidence="1" type="ORF">ABC765_10145</name>
</gene>